<evidence type="ECO:0000256" key="5">
    <source>
        <dbReference type="ARBA" id="ARBA00022840"/>
    </source>
</evidence>
<dbReference type="Proteomes" id="UP001346149">
    <property type="component" value="Unassembled WGS sequence"/>
</dbReference>
<protein>
    <submittedName>
        <fullName evidence="6">Uncharacterized protein</fullName>
    </submittedName>
</protein>
<dbReference type="PANTHER" id="PTHR24057">
    <property type="entry name" value="GLYCOGEN SYNTHASE KINASE-3 ALPHA"/>
    <property type="match status" value="1"/>
</dbReference>
<dbReference type="GO" id="GO:0005737">
    <property type="term" value="C:cytoplasm"/>
    <property type="evidence" value="ECO:0007669"/>
    <property type="project" value="TreeGrafter"/>
</dbReference>
<proteinExistence type="predicted"/>
<organism evidence="6 7">
    <name type="scientific">Trapa natans</name>
    <name type="common">Water chestnut</name>
    <dbReference type="NCBI Taxonomy" id="22666"/>
    <lineage>
        <taxon>Eukaryota</taxon>
        <taxon>Viridiplantae</taxon>
        <taxon>Streptophyta</taxon>
        <taxon>Embryophyta</taxon>
        <taxon>Tracheophyta</taxon>
        <taxon>Spermatophyta</taxon>
        <taxon>Magnoliopsida</taxon>
        <taxon>eudicotyledons</taxon>
        <taxon>Gunneridae</taxon>
        <taxon>Pentapetalae</taxon>
        <taxon>rosids</taxon>
        <taxon>malvids</taxon>
        <taxon>Myrtales</taxon>
        <taxon>Lythraceae</taxon>
        <taxon>Trapa</taxon>
    </lineage>
</organism>
<evidence type="ECO:0000256" key="3">
    <source>
        <dbReference type="ARBA" id="ARBA00022741"/>
    </source>
</evidence>
<dbReference type="InterPro" id="IPR050591">
    <property type="entry name" value="GSK-3"/>
</dbReference>
<keyword evidence="2" id="KW-0808">Transferase</keyword>
<evidence type="ECO:0000256" key="2">
    <source>
        <dbReference type="ARBA" id="ARBA00022679"/>
    </source>
</evidence>
<keyword evidence="1" id="KW-0723">Serine/threonine-protein kinase</keyword>
<keyword evidence="4" id="KW-0418">Kinase</keyword>
<evidence type="ECO:0000256" key="4">
    <source>
        <dbReference type="ARBA" id="ARBA00022777"/>
    </source>
</evidence>
<dbReference type="GO" id="GO:0004674">
    <property type="term" value="F:protein serine/threonine kinase activity"/>
    <property type="evidence" value="ECO:0007669"/>
    <property type="project" value="UniProtKB-KW"/>
</dbReference>
<dbReference type="EMBL" id="JAXQNO010000018">
    <property type="protein sequence ID" value="KAK4777168.1"/>
    <property type="molecule type" value="Genomic_DNA"/>
</dbReference>
<dbReference type="AlphaFoldDB" id="A0AAN7QVY0"/>
<dbReference type="GO" id="GO:0005524">
    <property type="term" value="F:ATP binding"/>
    <property type="evidence" value="ECO:0007669"/>
    <property type="project" value="UniProtKB-KW"/>
</dbReference>
<dbReference type="PANTHER" id="PTHR24057:SF0">
    <property type="entry name" value="PROTEIN KINASE SHAGGY-RELATED"/>
    <property type="match status" value="1"/>
</dbReference>
<dbReference type="GO" id="GO:0005634">
    <property type="term" value="C:nucleus"/>
    <property type="evidence" value="ECO:0007669"/>
    <property type="project" value="TreeGrafter"/>
</dbReference>
<evidence type="ECO:0000256" key="1">
    <source>
        <dbReference type="ARBA" id="ARBA00022527"/>
    </source>
</evidence>
<gene>
    <name evidence="6" type="ORF">SAY86_005856</name>
</gene>
<dbReference type="GO" id="GO:0030154">
    <property type="term" value="P:cell differentiation"/>
    <property type="evidence" value="ECO:0007669"/>
    <property type="project" value="TreeGrafter"/>
</dbReference>
<dbReference type="GO" id="GO:0007165">
    <property type="term" value="P:signal transduction"/>
    <property type="evidence" value="ECO:0007669"/>
    <property type="project" value="TreeGrafter"/>
</dbReference>
<name>A0AAN7QVY0_TRANT</name>
<evidence type="ECO:0000313" key="7">
    <source>
        <dbReference type="Proteomes" id="UP001346149"/>
    </source>
</evidence>
<keyword evidence="7" id="KW-1185">Reference proteome</keyword>
<accession>A0AAN7QVY0</accession>
<keyword evidence="5" id="KW-0067">ATP-binding</keyword>
<evidence type="ECO:0000313" key="6">
    <source>
        <dbReference type="EMBL" id="KAK4777168.1"/>
    </source>
</evidence>
<sequence>MEIFQVLGIPTREEIKCMNLNYREFKFPRIEAHPWHEVPHQFLKKYYSL</sequence>
<comment type="caution">
    <text evidence="6">The sequence shown here is derived from an EMBL/GenBank/DDBJ whole genome shotgun (WGS) entry which is preliminary data.</text>
</comment>
<keyword evidence="3" id="KW-0547">Nucleotide-binding</keyword>
<reference evidence="6 7" key="1">
    <citation type="journal article" date="2023" name="Hortic Res">
        <title>Pangenome of water caltrop reveals structural variations and asymmetric subgenome divergence after allopolyploidization.</title>
        <authorList>
            <person name="Zhang X."/>
            <person name="Chen Y."/>
            <person name="Wang L."/>
            <person name="Yuan Y."/>
            <person name="Fang M."/>
            <person name="Shi L."/>
            <person name="Lu R."/>
            <person name="Comes H.P."/>
            <person name="Ma Y."/>
            <person name="Chen Y."/>
            <person name="Huang G."/>
            <person name="Zhou Y."/>
            <person name="Zheng Z."/>
            <person name="Qiu Y."/>
        </authorList>
    </citation>
    <scope>NUCLEOTIDE SEQUENCE [LARGE SCALE GENOMIC DNA]</scope>
    <source>
        <strain evidence="6">F231</strain>
    </source>
</reference>